<evidence type="ECO:0000313" key="2">
    <source>
        <dbReference type="Proteomes" id="UP001280121"/>
    </source>
</evidence>
<gene>
    <name evidence="1" type="ORF">Ddye_020669</name>
</gene>
<evidence type="ECO:0008006" key="3">
    <source>
        <dbReference type="Google" id="ProtNLM"/>
    </source>
</evidence>
<protein>
    <recommendedName>
        <fullName evidence="3">F-box/LRR-repeat protein</fullName>
    </recommendedName>
</protein>
<dbReference type="Proteomes" id="UP001280121">
    <property type="component" value="Unassembled WGS sequence"/>
</dbReference>
<organism evidence="1 2">
    <name type="scientific">Dipteronia dyeriana</name>
    <dbReference type="NCBI Taxonomy" id="168575"/>
    <lineage>
        <taxon>Eukaryota</taxon>
        <taxon>Viridiplantae</taxon>
        <taxon>Streptophyta</taxon>
        <taxon>Embryophyta</taxon>
        <taxon>Tracheophyta</taxon>
        <taxon>Spermatophyta</taxon>
        <taxon>Magnoliopsida</taxon>
        <taxon>eudicotyledons</taxon>
        <taxon>Gunneridae</taxon>
        <taxon>Pentapetalae</taxon>
        <taxon>rosids</taxon>
        <taxon>malvids</taxon>
        <taxon>Sapindales</taxon>
        <taxon>Sapindaceae</taxon>
        <taxon>Hippocastanoideae</taxon>
        <taxon>Acereae</taxon>
        <taxon>Dipteronia</taxon>
    </lineage>
</organism>
<dbReference type="InterPro" id="IPR032675">
    <property type="entry name" value="LRR_dom_sf"/>
</dbReference>
<accession>A0AAD9U055</accession>
<name>A0AAD9U055_9ROSI</name>
<dbReference type="EMBL" id="JANJYI010000006">
    <property type="protein sequence ID" value="KAK2645474.1"/>
    <property type="molecule type" value="Genomic_DNA"/>
</dbReference>
<evidence type="ECO:0000313" key="1">
    <source>
        <dbReference type="EMBL" id="KAK2645474.1"/>
    </source>
</evidence>
<keyword evidence="2" id="KW-1185">Reference proteome</keyword>
<dbReference type="PANTHER" id="PTHR31215">
    <property type="entry name" value="OS05G0510400 PROTEIN-RELATED"/>
    <property type="match status" value="1"/>
</dbReference>
<reference evidence="1" key="1">
    <citation type="journal article" date="2023" name="Plant J.">
        <title>Genome sequences and population genomics provide insights into the demographic history, inbreeding, and mutation load of two 'living fossil' tree species of Dipteronia.</title>
        <authorList>
            <person name="Feng Y."/>
            <person name="Comes H.P."/>
            <person name="Chen J."/>
            <person name="Zhu S."/>
            <person name="Lu R."/>
            <person name="Zhang X."/>
            <person name="Li P."/>
            <person name="Qiu J."/>
            <person name="Olsen K.M."/>
            <person name="Qiu Y."/>
        </authorList>
    </citation>
    <scope>NUCLEOTIDE SEQUENCE</scope>
    <source>
        <strain evidence="1">KIB01</strain>
    </source>
</reference>
<proteinExistence type="predicted"/>
<dbReference type="InterPro" id="IPR044809">
    <property type="entry name" value="AUF1-like"/>
</dbReference>
<sequence length="276" mass="30972">MPTLIYLTLEFVRLEDEDLMKINECFPSLQVLNLVGVGGLKDPKINLLHLKTCLWTASNAPVSLAIFAPKLVKLKLKCVKPKSLVLETPLLSDFHFSLEKANEVRLKEFQILKNLQLESSSLGSLIRKFCSGNTVKKLKVNSLKSAEPVKVTKFCLGTLLDIFPNVNSLTLCPRAWSEAETCFHKGGLESWSGMKKVKEFIAHLVVDDIDVTLPFIFSILNKCSNLSDMALLIHHEVDSSIASNLISRCTADHPRIRWRWGVWKEGAEDIWVSVGI</sequence>
<dbReference type="Gene3D" id="3.80.10.10">
    <property type="entry name" value="Ribonuclease Inhibitor"/>
    <property type="match status" value="1"/>
</dbReference>
<comment type="caution">
    <text evidence="1">The sequence shown here is derived from an EMBL/GenBank/DDBJ whole genome shotgun (WGS) entry which is preliminary data.</text>
</comment>
<dbReference type="AlphaFoldDB" id="A0AAD9U055"/>